<dbReference type="InterPro" id="IPR036390">
    <property type="entry name" value="WH_DNA-bd_sf"/>
</dbReference>
<protein>
    <submittedName>
        <fullName evidence="5">GntR family transcriptional regulator</fullName>
    </submittedName>
</protein>
<dbReference type="InterPro" id="IPR000524">
    <property type="entry name" value="Tscrpt_reg_HTH_GntR"/>
</dbReference>
<organism evidence="5 6">
    <name type="scientific">Alistipes onderdonkii</name>
    <dbReference type="NCBI Taxonomy" id="328813"/>
    <lineage>
        <taxon>Bacteria</taxon>
        <taxon>Pseudomonadati</taxon>
        <taxon>Bacteroidota</taxon>
        <taxon>Bacteroidia</taxon>
        <taxon>Bacteroidales</taxon>
        <taxon>Rikenellaceae</taxon>
        <taxon>Alistipes</taxon>
    </lineage>
</organism>
<dbReference type="eggNOG" id="COG2186">
    <property type="taxonomic scope" value="Bacteria"/>
</dbReference>
<dbReference type="InterPro" id="IPR036388">
    <property type="entry name" value="WH-like_DNA-bd_sf"/>
</dbReference>
<dbReference type="SMART" id="SM00895">
    <property type="entry name" value="FCD"/>
    <property type="match status" value="1"/>
</dbReference>
<dbReference type="AlphaFoldDB" id="A0A1Y3QU46"/>
<dbReference type="EMBL" id="NFHB01000005">
    <property type="protein sequence ID" value="OUN03173.1"/>
    <property type="molecule type" value="Genomic_DNA"/>
</dbReference>
<dbReference type="SUPFAM" id="SSF46785">
    <property type="entry name" value="Winged helix' DNA-binding domain"/>
    <property type="match status" value="1"/>
</dbReference>
<comment type="caution">
    <text evidence="5">The sequence shown here is derived from an EMBL/GenBank/DDBJ whole genome shotgun (WGS) entry which is preliminary data.</text>
</comment>
<proteinExistence type="predicted"/>
<evidence type="ECO:0000313" key="5">
    <source>
        <dbReference type="EMBL" id="OUN03173.1"/>
    </source>
</evidence>
<dbReference type="InterPro" id="IPR008920">
    <property type="entry name" value="TF_FadR/GntR_C"/>
</dbReference>
<sequence>MMKPGSNMQLSKKSLAEELAGRLQEQFMSGKFEVGEKLPPEPELMQIFGVGRSTVREAVRILSNMGFLKVRQGAGTFVERLTPPDEPMERRLGRADLHDLDEVRKILEAAIAEKAAERRTAHDAAVLEKHLAERGATAASGALQACIEADVNFHIALAEATHNEILCELYRSTAAHLKKRFSNIYRDTECLLASQPTHGQLLGYILAGDVRNAREAITRILEEP</sequence>
<dbReference type="CDD" id="cd07377">
    <property type="entry name" value="WHTH_GntR"/>
    <property type="match status" value="1"/>
</dbReference>
<dbReference type="GO" id="GO:0003677">
    <property type="term" value="F:DNA binding"/>
    <property type="evidence" value="ECO:0007669"/>
    <property type="project" value="UniProtKB-KW"/>
</dbReference>
<evidence type="ECO:0000256" key="1">
    <source>
        <dbReference type="ARBA" id="ARBA00023015"/>
    </source>
</evidence>
<evidence type="ECO:0000259" key="4">
    <source>
        <dbReference type="PROSITE" id="PS50949"/>
    </source>
</evidence>
<dbReference type="SUPFAM" id="SSF48008">
    <property type="entry name" value="GntR ligand-binding domain-like"/>
    <property type="match status" value="1"/>
</dbReference>
<dbReference type="Gene3D" id="1.10.10.10">
    <property type="entry name" value="Winged helix-like DNA-binding domain superfamily/Winged helix DNA-binding domain"/>
    <property type="match status" value="1"/>
</dbReference>
<dbReference type="PANTHER" id="PTHR43537">
    <property type="entry name" value="TRANSCRIPTIONAL REGULATOR, GNTR FAMILY"/>
    <property type="match status" value="1"/>
</dbReference>
<reference evidence="6" key="1">
    <citation type="submission" date="2017-04" db="EMBL/GenBank/DDBJ databases">
        <title>Function of individual gut microbiota members based on whole genome sequencing of pure cultures obtained from chicken caecum.</title>
        <authorList>
            <person name="Medvecky M."/>
            <person name="Cejkova D."/>
            <person name="Polansky O."/>
            <person name="Karasova D."/>
            <person name="Kubasova T."/>
            <person name="Cizek A."/>
            <person name="Rychlik I."/>
        </authorList>
    </citation>
    <scope>NUCLEOTIDE SEQUENCE [LARGE SCALE GENOMIC DNA]</scope>
    <source>
        <strain evidence="6">An90</strain>
    </source>
</reference>
<keyword evidence="2" id="KW-0238">DNA-binding</keyword>
<evidence type="ECO:0000256" key="3">
    <source>
        <dbReference type="ARBA" id="ARBA00023163"/>
    </source>
</evidence>
<dbReference type="OrthoDB" id="9799482at2"/>
<dbReference type="Pfam" id="PF00392">
    <property type="entry name" value="GntR"/>
    <property type="match status" value="1"/>
</dbReference>
<evidence type="ECO:0000256" key="2">
    <source>
        <dbReference type="ARBA" id="ARBA00023125"/>
    </source>
</evidence>
<dbReference type="PROSITE" id="PS50949">
    <property type="entry name" value="HTH_GNTR"/>
    <property type="match status" value="1"/>
</dbReference>
<evidence type="ECO:0000313" key="6">
    <source>
        <dbReference type="Proteomes" id="UP000195772"/>
    </source>
</evidence>
<dbReference type="PRINTS" id="PR00035">
    <property type="entry name" value="HTHGNTR"/>
</dbReference>
<accession>A0A1Y3QU46</accession>
<dbReference type="Gene3D" id="1.20.120.530">
    <property type="entry name" value="GntR ligand-binding domain-like"/>
    <property type="match status" value="1"/>
</dbReference>
<name>A0A1Y3QU46_9BACT</name>
<dbReference type="PANTHER" id="PTHR43537:SF47">
    <property type="entry name" value="REGULATORY PROTEIN GNTR HTH"/>
    <property type="match status" value="1"/>
</dbReference>
<dbReference type="SMART" id="SM00345">
    <property type="entry name" value="HTH_GNTR"/>
    <property type="match status" value="1"/>
</dbReference>
<dbReference type="RefSeq" id="WP_087402471.1">
    <property type="nucleotide sequence ID" value="NZ_BAAFKZ010000007.1"/>
</dbReference>
<keyword evidence="3" id="KW-0804">Transcription</keyword>
<gene>
    <name evidence="5" type="ORF">B5G41_09030</name>
</gene>
<dbReference type="GO" id="GO:0003700">
    <property type="term" value="F:DNA-binding transcription factor activity"/>
    <property type="evidence" value="ECO:0007669"/>
    <property type="project" value="InterPro"/>
</dbReference>
<feature type="domain" description="HTH gntR-type" evidence="4">
    <location>
        <begin position="13"/>
        <end position="81"/>
    </location>
</feature>
<dbReference type="Pfam" id="PF07729">
    <property type="entry name" value="FCD"/>
    <property type="match status" value="1"/>
</dbReference>
<dbReference type="Proteomes" id="UP000195772">
    <property type="component" value="Unassembled WGS sequence"/>
</dbReference>
<dbReference type="InterPro" id="IPR011711">
    <property type="entry name" value="GntR_C"/>
</dbReference>
<keyword evidence="1" id="KW-0805">Transcription regulation</keyword>